<evidence type="ECO:0000256" key="3">
    <source>
        <dbReference type="ARBA" id="ARBA00011262"/>
    </source>
</evidence>
<dbReference type="SMART" id="SM00382">
    <property type="entry name" value="AAA"/>
    <property type="match status" value="2"/>
</dbReference>
<evidence type="ECO:0000256" key="7">
    <source>
        <dbReference type="ARBA" id="ARBA00023747"/>
    </source>
</evidence>
<dbReference type="PANTHER" id="PTHR43790">
    <property type="entry name" value="CARBOHYDRATE TRANSPORT ATP-BINDING PROTEIN MG119-RELATED"/>
    <property type="match status" value="1"/>
</dbReference>
<dbReference type="SUPFAM" id="SSF52540">
    <property type="entry name" value="P-loop containing nucleoside triphosphate hydrolases"/>
    <property type="match status" value="2"/>
</dbReference>
<feature type="domain" description="ABC transporter" evidence="10">
    <location>
        <begin position="254"/>
        <end position="498"/>
    </location>
</feature>
<comment type="similarity">
    <text evidence="2">Belongs to the ABC transporter superfamily. AI-2 autoinducer porter (TC 3.A.1.2.8) family.</text>
</comment>
<comment type="function">
    <text evidence="7">Part of the ABC transporter complex LsrABCD involved in autoinducer 2 (AI-2) import. Responsible for energy coupling to the transport system.</text>
</comment>
<dbReference type="InterPro" id="IPR003439">
    <property type="entry name" value="ABC_transporter-like_ATP-bd"/>
</dbReference>
<evidence type="ECO:0000313" key="11">
    <source>
        <dbReference type="EMBL" id="GKY89111.1"/>
    </source>
</evidence>
<evidence type="ECO:0000256" key="5">
    <source>
        <dbReference type="ARBA" id="ARBA00022741"/>
    </source>
</evidence>
<dbReference type="GO" id="GO:0005524">
    <property type="term" value="F:ATP binding"/>
    <property type="evidence" value="ECO:0007669"/>
    <property type="project" value="UniProtKB-KW"/>
</dbReference>
<organism evidence="11 12">
    <name type="scientific">Sinisalibacter aestuarii</name>
    <dbReference type="NCBI Taxonomy" id="2949426"/>
    <lineage>
        <taxon>Bacteria</taxon>
        <taxon>Pseudomonadati</taxon>
        <taxon>Pseudomonadota</taxon>
        <taxon>Alphaproteobacteria</taxon>
        <taxon>Rhodobacterales</taxon>
        <taxon>Roseobacteraceae</taxon>
        <taxon>Sinisalibacter</taxon>
    </lineage>
</organism>
<dbReference type="Gene3D" id="3.40.50.300">
    <property type="entry name" value="P-loop containing nucleotide triphosphate hydrolases"/>
    <property type="match status" value="2"/>
</dbReference>
<dbReference type="RefSeq" id="WP_281843151.1">
    <property type="nucleotide sequence ID" value="NZ_BROH01000010.1"/>
</dbReference>
<feature type="domain" description="ABC transporter" evidence="10">
    <location>
        <begin position="12"/>
        <end position="241"/>
    </location>
</feature>
<name>A0ABQ5LXY1_9RHOB</name>
<evidence type="ECO:0000256" key="1">
    <source>
        <dbReference type="ARBA" id="ARBA00004417"/>
    </source>
</evidence>
<comment type="caution">
    <text evidence="11">The sequence shown here is derived from an EMBL/GenBank/DDBJ whole genome shotgun (WGS) entry which is preliminary data.</text>
</comment>
<dbReference type="EC" id="7.6.2.13" evidence="8"/>
<dbReference type="CDD" id="cd03215">
    <property type="entry name" value="ABC_Carb_Monos_II"/>
    <property type="match status" value="1"/>
</dbReference>
<dbReference type="CDD" id="cd03216">
    <property type="entry name" value="ABC_Carb_Monos_I"/>
    <property type="match status" value="1"/>
</dbReference>
<dbReference type="PROSITE" id="PS00211">
    <property type="entry name" value="ABC_TRANSPORTER_1"/>
    <property type="match status" value="1"/>
</dbReference>
<evidence type="ECO:0000256" key="9">
    <source>
        <dbReference type="ARBA" id="ARBA00034076"/>
    </source>
</evidence>
<dbReference type="InterPro" id="IPR050107">
    <property type="entry name" value="ABC_carbohydrate_import_ATPase"/>
</dbReference>
<dbReference type="InterPro" id="IPR003593">
    <property type="entry name" value="AAA+_ATPase"/>
</dbReference>
<dbReference type="PANTHER" id="PTHR43790:SF2">
    <property type="entry name" value="AUTOINDUCER 2 IMPORT ATP-BINDING PROTEIN LSRA"/>
    <property type="match status" value="1"/>
</dbReference>
<evidence type="ECO:0000259" key="10">
    <source>
        <dbReference type="PROSITE" id="PS50893"/>
    </source>
</evidence>
<dbReference type="PROSITE" id="PS50893">
    <property type="entry name" value="ABC_TRANSPORTER_2"/>
    <property type="match status" value="2"/>
</dbReference>
<comment type="subcellular location">
    <subcellularLocation>
        <location evidence="1">Cell inner membrane</location>
        <topology evidence="1">Peripheral membrane protein</topology>
    </subcellularLocation>
</comment>
<reference evidence="11" key="1">
    <citation type="journal article" date="2023" name="Int. J. Syst. Evol. Microbiol.">
        <title>Sinisalibacter aestuarii sp. nov., isolated from estuarine sediment of the Arakawa River.</title>
        <authorList>
            <person name="Arafat S.T."/>
            <person name="Hirano S."/>
            <person name="Sato A."/>
            <person name="Takeuchi K."/>
            <person name="Yasuda T."/>
            <person name="Terahara T."/>
            <person name="Hamada M."/>
            <person name="Kobayashi T."/>
        </authorList>
    </citation>
    <scope>NUCLEOTIDE SEQUENCE</scope>
    <source>
        <strain evidence="11">B-399</strain>
    </source>
</reference>
<evidence type="ECO:0000256" key="4">
    <source>
        <dbReference type="ARBA" id="ARBA00019459"/>
    </source>
</evidence>
<gene>
    <name evidence="11" type="ORF">STA1M1_29800</name>
</gene>
<accession>A0ABQ5LXY1</accession>
<keyword evidence="5" id="KW-0547">Nucleotide-binding</keyword>
<dbReference type="Pfam" id="PF00005">
    <property type="entry name" value="ABC_tran"/>
    <property type="match status" value="2"/>
</dbReference>
<evidence type="ECO:0000256" key="2">
    <source>
        <dbReference type="ARBA" id="ARBA00009404"/>
    </source>
</evidence>
<dbReference type="EMBL" id="BROH01000010">
    <property type="protein sequence ID" value="GKY89111.1"/>
    <property type="molecule type" value="Genomic_DNA"/>
</dbReference>
<sequence length="502" mass="53014">MPADTAKTTPLVALRGIWKLFESVTVLRGIDFEIHPGQVHALLGGNGSGKSTIVKIISGAYQPTAGTIEIGGVAAVLSRPSEAHAKGIYMVPQEPHIFPNLSIMENLTTGLAGDVAANEQKARDLAGEIGLNVDFTAPGGELSIANQQLVEIVRGLMRNARVLILDEPTSSLTRREVASLAGQIARLTAQGIGILFISHRLNEVLELSDTISVLRDGHFVLSAPASELNAEMLVDAMLPEDFKAPAAAAAEMAAKAHDDAPVLEVNGLSGQTFRDVTFKVYPGEVVGISGVVGSGRTEFAEAIYGIDTDATGEVIIAGQPAPKRSPQISQEMGLAYVPEDRHAHGIFLEAGCGQTISASLLSLRGARYMSHRAERDLAHSFIDRLRIKVSSAGQVARTLSGGNQQKIVLAKTLAPEPRVIILDEPTRGIDARARQDVYRIIRDLTANGVGVVVISSEVGEIAEVSDRVMIMKRGRLTELAGGACGVDQISAATFDVHGGVSA</sequence>
<keyword evidence="12" id="KW-1185">Reference proteome</keyword>
<proteinExistence type="inferred from homology"/>
<dbReference type="InterPro" id="IPR017871">
    <property type="entry name" value="ABC_transporter-like_CS"/>
</dbReference>
<comment type="subunit">
    <text evidence="3">The complex is composed of two ATP-binding proteins (LsrA), two transmembrane proteins (LsrC and LsrD) and a solute-binding protein (LsrB).</text>
</comment>
<protein>
    <recommendedName>
        <fullName evidence="4">Autoinducer 2 import ATP-binding protein LsrA</fullName>
        <ecNumber evidence="8">7.6.2.13</ecNumber>
    </recommendedName>
</protein>
<dbReference type="Proteomes" id="UP001144205">
    <property type="component" value="Unassembled WGS sequence"/>
</dbReference>
<keyword evidence="6 11" id="KW-0067">ATP-binding</keyword>
<evidence type="ECO:0000256" key="8">
    <source>
        <dbReference type="ARBA" id="ARBA00023798"/>
    </source>
</evidence>
<evidence type="ECO:0000256" key="6">
    <source>
        <dbReference type="ARBA" id="ARBA00022840"/>
    </source>
</evidence>
<dbReference type="InterPro" id="IPR027417">
    <property type="entry name" value="P-loop_NTPase"/>
</dbReference>
<evidence type="ECO:0000313" key="12">
    <source>
        <dbReference type="Proteomes" id="UP001144205"/>
    </source>
</evidence>
<comment type="catalytic activity">
    <reaction evidence="9">
        <text>ATP + H2O + (2R,4S)-2-methyl-2,3,3,4-tetrahydroxytetrahydrofuran-[AI-2-binding protein]Side 1 = ADP + phosphate + (2R,4S)-2-methyl-2,3,3,4-tetrahydroxytetrahydrofuranSide 2 + [AI-2-binding protein]Side 1.</text>
        <dbReference type="EC" id="7.6.2.13"/>
    </reaction>
</comment>